<dbReference type="HAMAP" id="MF_02071">
    <property type="entry name" value="RlpA"/>
    <property type="match status" value="1"/>
</dbReference>
<comment type="function">
    <text evidence="3">Lytic transglycosylase with a strong preference for naked glycan strands that lack stem peptides.</text>
</comment>
<evidence type="ECO:0000313" key="9">
    <source>
        <dbReference type="Proteomes" id="UP000503251"/>
    </source>
</evidence>
<dbReference type="GO" id="GO:0008932">
    <property type="term" value="F:lytic endotransglycosylase activity"/>
    <property type="evidence" value="ECO:0007669"/>
    <property type="project" value="UniProtKB-UniRule"/>
</dbReference>
<evidence type="ECO:0000313" key="7">
    <source>
        <dbReference type="EMBL" id="TVM36131.1"/>
    </source>
</evidence>
<protein>
    <recommendedName>
        <fullName evidence="3">Probable endolytic peptidoglycan transglycosylase RlpA</fullName>
        <ecNumber evidence="3">4.2.2.-</ecNumber>
    </recommendedName>
</protein>
<feature type="chain" id="PRO_5028562902" description="Probable endolytic peptidoglycan transglycosylase RlpA" evidence="3">
    <location>
        <begin position="22"/>
        <end position="140"/>
    </location>
</feature>
<dbReference type="GO" id="GO:0000270">
    <property type="term" value="P:peptidoglycan metabolic process"/>
    <property type="evidence" value="ECO:0007669"/>
    <property type="project" value="UniProtKB-UniRule"/>
</dbReference>
<evidence type="ECO:0000256" key="2">
    <source>
        <dbReference type="ARBA" id="ARBA00023316"/>
    </source>
</evidence>
<dbReference type="PANTHER" id="PTHR34183">
    <property type="entry name" value="ENDOLYTIC PEPTIDOGLYCAN TRANSGLYCOSYLASE RLPA"/>
    <property type="match status" value="1"/>
</dbReference>
<dbReference type="NCBIfam" id="TIGR00413">
    <property type="entry name" value="rlpA"/>
    <property type="match status" value="1"/>
</dbReference>
<keyword evidence="3" id="KW-0732">Signal</keyword>
<keyword evidence="1 3" id="KW-0456">Lyase</keyword>
<name>A0A6P1ZK77_9BACT</name>
<dbReference type="CDD" id="cd22268">
    <property type="entry name" value="DPBB_RlpA-like"/>
    <property type="match status" value="1"/>
</dbReference>
<reference evidence="7 8" key="1">
    <citation type="submission" date="2018-06" db="EMBL/GenBank/DDBJ databases">
        <title>Complete genome of Desulfovibrio marinus P48SEP.</title>
        <authorList>
            <person name="Crispim J.S."/>
            <person name="Vidigal P.M.P."/>
            <person name="Silva L.C.F."/>
            <person name="Araujo L.C."/>
            <person name="Laguardia C.N."/>
            <person name="Dias R.S."/>
            <person name="Sousa M.P."/>
            <person name="Paula S.O."/>
            <person name="Silva C."/>
        </authorList>
    </citation>
    <scope>NUCLEOTIDE SEQUENCE [LARGE SCALE GENOMIC DNA]</scope>
    <source>
        <strain evidence="7 8">P48SEP</strain>
    </source>
</reference>
<evidence type="ECO:0000259" key="5">
    <source>
        <dbReference type="Pfam" id="PF03330"/>
    </source>
</evidence>
<dbReference type="InterPro" id="IPR036908">
    <property type="entry name" value="RlpA-like_sf"/>
</dbReference>
<dbReference type="SUPFAM" id="SSF50685">
    <property type="entry name" value="Barwin-like endoglucanases"/>
    <property type="match status" value="1"/>
</dbReference>
<keyword evidence="2 3" id="KW-0961">Cell wall biogenesis/degradation</keyword>
<dbReference type="Gene3D" id="2.40.40.10">
    <property type="entry name" value="RlpA-like domain"/>
    <property type="match status" value="1"/>
</dbReference>
<proteinExistence type="inferred from homology"/>
<dbReference type="Pfam" id="PF03330">
    <property type="entry name" value="DPBB_1"/>
    <property type="match status" value="1"/>
</dbReference>
<dbReference type="PANTHER" id="PTHR34183:SF1">
    <property type="entry name" value="ENDOLYTIC PEPTIDOGLYCAN TRANSGLYCOSYLASE RLPA"/>
    <property type="match status" value="1"/>
</dbReference>
<feature type="domain" description="RlpA-like protein double-psi beta-barrel" evidence="5">
    <location>
        <begin position="33"/>
        <end position="122"/>
    </location>
</feature>
<evidence type="ECO:0000313" key="6">
    <source>
        <dbReference type="EMBL" id="QJT11342.1"/>
    </source>
</evidence>
<reference evidence="6 9" key="2">
    <citation type="submission" date="2019-04" db="EMBL/GenBank/DDBJ databases">
        <title>Isolation and culture of sulfate reducing bacteria from the cold seep of the South China Sea.</title>
        <authorList>
            <person name="Sun C."/>
            <person name="Liu R."/>
        </authorList>
    </citation>
    <scope>NUCLEOTIDE SEQUENCE [LARGE SCALE GENOMIC DNA]</scope>
    <source>
        <strain evidence="6 9">CS1</strain>
    </source>
</reference>
<comment type="similarity">
    <text evidence="3 4">Belongs to the RlpA family.</text>
</comment>
<evidence type="ECO:0000313" key="8">
    <source>
        <dbReference type="Proteomes" id="UP000434052"/>
    </source>
</evidence>
<dbReference type="InterPro" id="IPR009009">
    <property type="entry name" value="RlpA-like_DPBB"/>
</dbReference>
<dbReference type="InterPro" id="IPR012997">
    <property type="entry name" value="RplA"/>
</dbReference>
<dbReference type="InterPro" id="IPR034718">
    <property type="entry name" value="RlpA"/>
</dbReference>
<dbReference type="Proteomes" id="UP000503251">
    <property type="component" value="Chromosome"/>
</dbReference>
<dbReference type="AlphaFoldDB" id="A0A6P1ZK77"/>
<dbReference type="EC" id="4.2.2.-" evidence="3"/>
<accession>A0A6P1ZK77</accession>
<dbReference type="Proteomes" id="UP000434052">
    <property type="component" value="Unassembled WGS sequence"/>
</dbReference>
<evidence type="ECO:0000256" key="3">
    <source>
        <dbReference type="HAMAP-Rule" id="MF_02071"/>
    </source>
</evidence>
<dbReference type="EMBL" id="CP039543">
    <property type="protein sequence ID" value="QJT11342.1"/>
    <property type="molecule type" value="Genomic_DNA"/>
</dbReference>
<feature type="signal peptide" evidence="3">
    <location>
        <begin position="1"/>
        <end position="21"/>
    </location>
</feature>
<dbReference type="OrthoDB" id="9779128at2"/>
<keyword evidence="9" id="KW-1185">Reference proteome</keyword>
<evidence type="ECO:0000256" key="4">
    <source>
        <dbReference type="RuleBase" id="RU003495"/>
    </source>
</evidence>
<sequence precursor="true">MHRALAIAIVFTLLCPALVSASKTKLPEPGFTQVGIASWYGGFFQGRPTASGERFDTHALTAAHKTLPLGTLVRVENLQNGYSVEVRINDRGPYVGKRIIDLSKAAAKQLGMYNAGTAKVRVTVLDRTAEDGEPPTIRFM</sequence>
<gene>
    <name evidence="3" type="primary">rlpA</name>
    <name evidence="7" type="ORF">DQK91_04705</name>
    <name evidence="6" type="ORF">E8L03_13730</name>
</gene>
<organism evidence="7 8">
    <name type="scientific">Oceanidesulfovibrio marinus</name>
    <dbReference type="NCBI Taxonomy" id="370038"/>
    <lineage>
        <taxon>Bacteria</taxon>
        <taxon>Pseudomonadati</taxon>
        <taxon>Thermodesulfobacteriota</taxon>
        <taxon>Desulfovibrionia</taxon>
        <taxon>Desulfovibrionales</taxon>
        <taxon>Desulfovibrionaceae</taxon>
        <taxon>Oceanidesulfovibrio</taxon>
    </lineage>
</organism>
<dbReference type="EMBL" id="QMIF01000002">
    <property type="protein sequence ID" value="TVM36131.1"/>
    <property type="molecule type" value="Genomic_DNA"/>
</dbReference>
<dbReference type="GO" id="GO:0071555">
    <property type="term" value="P:cell wall organization"/>
    <property type="evidence" value="ECO:0007669"/>
    <property type="project" value="UniProtKB-KW"/>
</dbReference>
<evidence type="ECO:0000256" key="1">
    <source>
        <dbReference type="ARBA" id="ARBA00023239"/>
    </source>
</evidence>